<gene>
    <name evidence="9" type="ORF">Vbra_19695</name>
</gene>
<dbReference type="PROSITE" id="PS51160">
    <property type="entry name" value="ACYLPHOSPHATASE_3"/>
    <property type="match status" value="1"/>
</dbReference>
<dbReference type="VEuPathDB" id="CryptoDB:Vbra_19695"/>
<proteinExistence type="inferred from homology"/>
<dbReference type="InterPro" id="IPR020456">
    <property type="entry name" value="Acylphosphatase"/>
</dbReference>
<sequence>MQPASLPYQHITFEVFGRVQGVFFRKHTQRRAAELGLVGWVRNAEHGSVQGEAQGARDAIEAMKIWLRTKGSPKSRIDRCDIIDMPPTQQLSFDAFEVVK</sequence>
<dbReference type="EMBL" id="CDMY01001045">
    <property type="protein sequence ID" value="CEM39634.1"/>
    <property type="molecule type" value="Genomic_DNA"/>
</dbReference>
<evidence type="ECO:0000256" key="5">
    <source>
        <dbReference type="PROSITE-ProRule" id="PRU00520"/>
    </source>
</evidence>
<evidence type="ECO:0000256" key="1">
    <source>
        <dbReference type="ARBA" id="ARBA00005614"/>
    </source>
</evidence>
<comment type="similarity">
    <text evidence="1 7">Belongs to the acylphosphatase family.</text>
</comment>
<feature type="active site" evidence="5">
    <location>
        <position position="25"/>
    </location>
</feature>
<dbReference type="GO" id="GO:0003998">
    <property type="term" value="F:acylphosphatase activity"/>
    <property type="evidence" value="ECO:0007669"/>
    <property type="project" value="UniProtKB-EC"/>
</dbReference>
<evidence type="ECO:0000313" key="10">
    <source>
        <dbReference type="Proteomes" id="UP000041254"/>
    </source>
</evidence>
<evidence type="ECO:0000256" key="6">
    <source>
        <dbReference type="RuleBase" id="RU000553"/>
    </source>
</evidence>
<dbReference type="Gene3D" id="3.30.70.100">
    <property type="match status" value="1"/>
</dbReference>
<dbReference type="Pfam" id="PF00708">
    <property type="entry name" value="Acylphosphatase"/>
    <property type="match status" value="1"/>
</dbReference>
<feature type="active site" evidence="5">
    <location>
        <position position="43"/>
    </location>
</feature>
<dbReference type="PROSITE" id="PS00151">
    <property type="entry name" value="ACYLPHOSPHATASE_2"/>
    <property type="match status" value="1"/>
</dbReference>
<dbReference type="InterPro" id="IPR017968">
    <property type="entry name" value="Acylphosphatase_CS"/>
</dbReference>
<dbReference type="STRING" id="1169540.A0A0G4H713"/>
<dbReference type="PANTHER" id="PTHR10029">
    <property type="entry name" value="ACYLPHOSPHATASE"/>
    <property type="match status" value="1"/>
</dbReference>
<evidence type="ECO:0000256" key="4">
    <source>
        <dbReference type="ARBA" id="ARBA00047645"/>
    </source>
</evidence>
<dbReference type="AlphaFoldDB" id="A0A0G4H713"/>
<dbReference type="PhylomeDB" id="A0A0G4H713"/>
<accession>A0A0G4H713</accession>
<evidence type="ECO:0000256" key="7">
    <source>
        <dbReference type="RuleBase" id="RU004168"/>
    </source>
</evidence>
<evidence type="ECO:0000259" key="8">
    <source>
        <dbReference type="PROSITE" id="PS51160"/>
    </source>
</evidence>
<evidence type="ECO:0000256" key="2">
    <source>
        <dbReference type="ARBA" id="ARBA00012150"/>
    </source>
</evidence>
<keyword evidence="10" id="KW-1185">Reference proteome</keyword>
<dbReference type="EC" id="3.6.1.7" evidence="2 5"/>
<keyword evidence="3 5" id="KW-0378">Hydrolase</keyword>
<dbReference type="OrthoDB" id="7961613at2759"/>
<protein>
    <recommendedName>
        <fullName evidence="2 5">Acylphosphatase</fullName>
        <ecNumber evidence="2 5">3.6.1.7</ecNumber>
    </recommendedName>
</protein>
<dbReference type="Proteomes" id="UP000041254">
    <property type="component" value="Unassembled WGS sequence"/>
</dbReference>
<organism evidence="9 10">
    <name type="scientific">Vitrella brassicaformis (strain CCMP3155)</name>
    <dbReference type="NCBI Taxonomy" id="1169540"/>
    <lineage>
        <taxon>Eukaryota</taxon>
        <taxon>Sar</taxon>
        <taxon>Alveolata</taxon>
        <taxon>Colpodellida</taxon>
        <taxon>Vitrellaceae</taxon>
        <taxon>Vitrella</taxon>
    </lineage>
</organism>
<dbReference type="SUPFAM" id="SSF54975">
    <property type="entry name" value="Acylphosphatase/BLUF domain-like"/>
    <property type="match status" value="1"/>
</dbReference>
<evidence type="ECO:0000313" key="9">
    <source>
        <dbReference type="EMBL" id="CEM39634.1"/>
    </source>
</evidence>
<name>A0A0G4H713_VITBC</name>
<dbReference type="PANTHER" id="PTHR10029:SF3">
    <property type="entry name" value="ACYLPHOSPHATASE-RELATED"/>
    <property type="match status" value="1"/>
</dbReference>
<dbReference type="PROSITE" id="PS00150">
    <property type="entry name" value="ACYLPHOSPHATASE_1"/>
    <property type="match status" value="1"/>
</dbReference>
<dbReference type="OMA" id="HAIMAEN"/>
<dbReference type="FunCoup" id="A0A0G4H713">
    <property type="interactions" value="18"/>
</dbReference>
<dbReference type="PRINTS" id="PR00112">
    <property type="entry name" value="ACYLPHPHTASE"/>
</dbReference>
<reference evidence="9 10" key="1">
    <citation type="submission" date="2014-11" db="EMBL/GenBank/DDBJ databases">
        <authorList>
            <person name="Zhu J."/>
            <person name="Qi W."/>
            <person name="Song R."/>
        </authorList>
    </citation>
    <scope>NUCLEOTIDE SEQUENCE [LARGE SCALE GENOMIC DNA]</scope>
</reference>
<dbReference type="InParanoid" id="A0A0G4H713"/>
<dbReference type="InterPro" id="IPR036046">
    <property type="entry name" value="Acylphosphatase-like_dom_sf"/>
</dbReference>
<evidence type="ECO:0000256" key="3">
    <source>
        <dbReference type="ARBA" id="ARBA00022801"/>
    </source>
</evidence>
<dbReference type="FunFam" id="3.30.70.100:FF:000011">
    <property type="entry name" value="Acylphosphatase"/>
    <property type="match status" value="1"/>
</dbReference>
<comment type="catalytic activity">
    <reaction evidence="4 5 6">
        <text>an acyl phosphate + H2O = a carboxylate + phosphate + H(+)</text>
        <dbReference type="Rhea" id="RHEA:14965"/>
        <dbReference type="ChEBI" id="CHEBI:15377"/>
        <dbReference type="ChEBI" id="CHEBI:15378"/>
        <dbReference type="ChEBI" id="CHEBI:29067"/>
        <dbReference type="ChEBI" id="CHEBI:43474"/>
        <dbReference type="ChEBI" id="CHEBI:59918"/>
        <dbReference type="EC" id="3.6.1.7"/>
    </reaction>
</comment>
<dbReference type="InterPro" id="IPR001792">
    <property type="entry name" value="Acylphosphatase-like_dom"/>
</dbReference>
<feature type="domain" description="Acylphosphatase-like" evidence="8">
    <location>
        <begin position="10"/>
        <end position="100"/>
    </location>
</feature>